<dbReference type="Proteomes" id="UP001652661">
    <property type="component" value="Chromosome 2L"/>
</dbReference>
<dbReference type="PANTHER" id="PTHR46745:SF1">
    <property type="entry name" value="TSC22 DOMAIN FAMILY PROTEIN 1"/>
    <property type="match status" value="1"/>
</dbReference>
<feature type="compositionally biased region" description="Gly residues" evidence="9">
    <location>
        <begin position="329"/>
        <end position="339"/>
    </location>
</feature>
<dbReference type="PANTHER" id="PTHR46745">
    <property type="entry name" value="TSC22 DOMAIN FAMILY PROTEIN 1"/>
    <property type="match status" value="1"/>
</dbReference>
<keyword evidence="6" id="KW-0804">Transcription</keyword>
<feature type="compositionally biased region" description="Polar residues" evidence="9">
    <location>
        <begin position="513"/>
        <end position="528"/>
    </location>
</feature>
<evidence type="ECO:0000256" key="7">
    <source>
        <dbReference type="ARBA" id="ARBA00023242"/>
    </source>
</evidence>
<dbReference type="PROSITE" id="PS01289">
    <property type="entry name" value="TSC22"/>
    <property type="match status" value="1"/>
</dbReference>
<evidence type="ECO:0000313" key="10">
    <source>
        <dbReference type="Proteomes" id="UP001652661"/>
    </source>
</evidence>
<organism evidence="10 11">
    <name type="scientific">Drosophila kikkawai</name>
    <name type="common">Fruit fly</name>
    <dbReference type="NCBI Taxonomy" id="30033"/>
    <lineage>
        <taxon>Eukaryota</taxon>
        <taxon>Metazoa</taxon>
        <taxon>Ecdysozoa</taxon>
        <taxon>Arthropoda</taxon>
        <taxon>Hexapoda</taxon>
        <taxon>Insecta</taxon>
        <taxon>Pterygota</taxon>
        <taxon>Neoptera</taxon>
        <taxon>Endopterygota</taxon>
        <taxon>Diptera</taxon>
        <taxon>Brachycera</taxon>
        <taxon>Muscomorpha</taxon>
        <taxon>Ephydroidea</taxon>
        <taxon>Drosophilidae</taxon>
        <taxon>Drosophila</taxon>
        <taxon>Sophophora</taxon>
    </lineage>
</organism>
<reference evidence="10" key="1">
    <citation type="submission" date="2025-05" db="UniProtKB">
        <authorList>
            <consortium name="RefSeq"/>
        </authorList>
    </citation>
    <scope>NUCLEOTIDE SEQUENCE [LARGE SCALE GENOMIC DNA]</scope>
    <source>
        <strain evidence="10">14028-0561.14</strain>
    </source>
</reference>
<feature type="region of interest" description="Disordered" evidence="9">
    <location>
        <begin position="848"/>
        <end position="867"/>
    </location>
</feature>
<feature type="region of interest" description="Disordered" evidence="9">
    <location>
        <begin position="676"/>
        <end position="737"/>
    </location>
</feature>
<evidence type="ECO:0000256" key="6">
    <source>
        <dbReference type="ARBA" id="ARBA00023163"/>
    </source>
</evidence>
<comment type="similarity">
    <text evidence="3">Belongs to the TSC-22/Dip/Bun family.</text>
</comment>
<evidence type="ECO:0000256" key="1">
    <source>
        <dbReference type="ARBA" id="ARBA00004123"/>
    </source>
</evidence>
<evidence type="ECO:0000256" key="2">
    <source>
        <dbReference type="ARBA" id="ARBA00004496"/>
    </source>
</evidence>
<feature type="compositionally biased region" description="Acidic residues" evidence="9">
    <location>
        <begin position="370"/>
        <end position="379"/>
    </location>
</feature>
<keyword evidence="4" id="KW-0963">Cytoplasm</keyword>
<feature type="compositionally biased region" description="Low complexity" evidence="9">
    <location>
        <begin position="211"/>
        <end position="251"/>
    </location>
</feature>
<evidence type="ECO:0000256" key="9">
    <source>
        <dbReference type="SAM" id="MobiDB-lite"/>
    </source>
</evidence>
<feature type="compositionally biased region" description="Low complexity" evidence="9">
    <location>
        <begin position="14"/>
        <end position="46"/>
    </location>
</feature>
<feature type="region of interest" description="Disordered" evidence="9">
    <location>
        <begin position="571"/>
        <end position="610"/>
    </location>
</feature>
<feature type="region of interest" description="Disordered" evidence="9">
    <location>
        <begin position="1381"/>
        <end position="1410"/>
    </location>
</feature>
<keyword evidence="7" id="KW-0539">Nucleus</keyword>
<evidence type="ECO:0000313" key="11">
    <source>
        <dbReference type="RefSeq" id="XP_070145232.1"/>
    </source>
</evidence>
<comment type="subcellular location">
    <subcellularLocation>
        <location evidence="2">Cytoplasm</location>
    </subcellularLocation>
    <subcellularLocation>
        <location evidence="1">Nucleus</location>
    </subcellularLocation>
</comment>
<feature type="region of interest" description="Disordered" evidence="9">
    <location>
        <begin position="1169"/>
        <end position="1192"/>
    </location>
</feature>
<dbReference type="Pfam" id="PF01166">
    <property type="entry name" value="TSC22"/>
    <property type="match status" value="1"/>
</dbReference>
<feature type="region of interest" description="Disordered" evidence="9">
    <location>
        <begin position="776"/>
        <end position="804"/>
    </location>
</feature>
<sequence length="1437" mass="148510">MAENQSAASEDSGHQQQQQQQHQQPPLASTSSSVNAASAAASTLVNQSPTNSQASSPENSQEALPLVRRQQSPAATVAVVATGSNTPQQQQQQRSSLSNMFDRTVNAKFKTSAANAGPGQNPGRRNSMLTPAKGASVGGTGGNIRKLTKVNSLTRDYAMCYGPNIYQNSNNAGSNASTLQRTTSESLRLNSLKSVTRASSNTSLPTPTAMSTSTSLAPKSSSSSGSDSNATPQQQQQQPASGNSRSRGSSGDKASSPNNNGARAVGGAAAVAGPAVGIGTASHHHQPHHHHHHHHHHQHHHHQQQHPHQTSLSQGHASLTVAGITSGASGSGSSGGSGAGTTTRKPKTTSSFEITSVTVGHPKLNAAGDTGDESADDLDESHTDDNSRITDLENETPSMSEDTFSKEEVYYANNALSTNAPVIPTSSQYGLVVVDPIGPSLGQTIQNVQVNVSDNIINVVSAAVTPGGTKKKDDIKETQHRSERFKVVKIESTEPFKRGRWMCMDYLDHSSVGSGNNNEKTGSSSEATTDGVGGSDAPPQKTTQSMILPPTQKLNENHLEANSTDANWNYAEQQSQQQQSSQQQHQQHSQQQQQSSHQQQQPQMSATPSGVMTAPATVVHGMHQLHMEAQQQQQQQLFDSVNANASSPNPQSVDTGNMGYALTAAMQLQQTLQQLKQREEAMESGYQNGGDVAAPNNNNSGGGGGGGPPATATTESQLSTSYVEQQQPLSPVPQTPQITPTFAAVAAGQAAPNFQLEQQQQPQATSQIDGILPQSFPQQQHQQQQTPQQSTPQQQAPPVAAAVTAASAGATAAAAPATQQQTSNTSNAAVTTGQGQTLPLLSHMTSYEQQPSVAGAGASAPGTGTAASTAAVAPPAIPTLHLQSAPATIADPQQLMVPQQQQDEHQQQQQQQIPPTNIASASANNSNLNLTNPNVVANAEPTKNALTLTDEQVNAATTATGAAAKAAPGATSTTSAMQLQQLQQQPNAESETESFTTYAISGGIRKRAFSNPHIGIIGGGGGGGGGLSVDPSAFMHRLNPQLYYYNKSQSGRSSFCVDESLWPTNPNHNARASDTNLYMGSSTEEDYEEAIDQFSPTLYTRSAKAASRAIPIPTSAGNSPQHQLHPQLNPQQARIATGINSTAAAAAAAAFSASPSIYAYPHSPFYASSPETSSLSSPVQISGMQGHPGHSSRISFSYDPAFQRLQVPKPRSPLECASVFAAVAAAATCGGGGGCDPHQMGMATPSNSASGTSAVAIDNKIEQAMDLVKSHLMIAVREEVEVLKERISELMDKISKLEVENSILKSNIPPETLQQIQMQLQIAGSQQPAAVAAPPATPAIQAPPTSAPTAAGQAAAAVAAAAAGAVSAVVVGNTGAPVVATSPASTAAPTSIPNGSAENGSVSGVSSGNNSDASVVEQVTAAAVAAGAVPTVNGPMS</sequence>
<feature type="region of interest" description="Disordered" evidence="9">
    <location>
        <begin position="278"/>
        <end position="403"/>
    </location>
</feature>
<feature type="compositionally biased region" description="Low complexity" evidence="9">
    <location>
        <begin position="573"/>
        <end position="601"/>
    </location>
</feature>
<evidence type="ECO:0000256" key="3">
    <source>
        <dbReference type="ARBA" id="ARBA00007908"/>
    </source>
</evidence>
<keyword evidence="10" id="KW-1185">Reference proteome</keyword>
<feature type="compositionally biased region" description="Basic residues" evidence="9">
    <location>
        <begin position="282"/>
        <end position="305"/>
    </location>
</feature>
<evidence type="ECO:0000256" key="4">
    <source>
        <dbReference type="ARBA" id="ARBA00022490"/>
    </source>
</evidence>
<name>A0ABM4GR95_DROKI</name>
<keyword evidence="8" id="KW-0175">Coiled coil</keyword>
<evidence type="ECO:0000256" key="5">
    <source>
        <dbReference type="ARBA" id="ARBA00023015"/>
    </source>
</evidence>
<feature type="compositionally biased region" description="Polar residues" evidence="9">
    <location>
        <begin position="166"/>
        <end position="210"/>
    </location>
</feature>
<feature type="compositionally biased region" description="Polar residues" evidence="9">
    <location>
        <begin position="715"/>
        <end position="729"/>
    </location>
</feature>
<feature type="compositionally biased region" description="Polar residues" evidence="9">
    <location>
        <begin position="348"/>
        <end position="358"/>
    </location>
</feature>
<proteinExistence type="inferred from homology"/>
<feature type="coiled-coil region" evidence="8">
    <location>
        <begin position="1273"/>
        <end position="1307"/>
    </location>
</feature>
<reference evidence="11" key="2">
    <citation type="submission" date="2025-08" db="UniProtKB">
        <authorList>
            <consortium name="RefSeq"/>
        </authorList>
    </citation>
    <scope>IDENTIFICATION</scope>
    <source>
        <strain evidence="11">14028-0561.14</strain>
        <tissue evidence="11">Whole fly</tissue>
    </source>
</reference>
<feature type="compositionally biased region" description="Low complexity" evidence="9">
    <location>
        <begin position="851"/>
        <end position="867"/>
    </location>
</feature>
<feature type="region of interest" description="Disordered" evidence="9">
    <location>
        <begin position="1"/>
        <end position="70"/>
    </location>
</feature>
<feature type="region of interest" description="Disordered" evidence="9">
    <location>
        <begin position="110"/>
        <end position="144"/>
    </location>
</feature>
<dbReference type="GeneID" id="108076993"/>
<dbReference type="Gene3D" id="1.20.5.490">
    <property type="entry name" value="Single helix bin"/>
    <property type="match status" value="1"/>
</dbReference>
<dbReference type="InterPro" id="IPR000580">
    <property type="entry name" value="TSC22/Bun"/>
</dbReference>
<gene>
    <name evidence="11" type="primary">bun</name>
</gene>
<dbReference type="SUPFAM" id="SSF58026">
    <property type="entry name" value="Delta-sleep-inducing peptide immunoreactive peptide"/>
    <property type="match status" value="1"/>
</dbReference>
<feature type="region of interest" description="Disordered" evidence="9">
    <location>
        <begin position="166"/>
        <end position="265"/>
    </location>
</feature>
<feature type="region of interest" description="Disordered" evidence="9">
    <location>
        <begin position="896"/>
        <end position="932"/>
    </location>
</feature>
<dbReference type="RefSeq" id="XP_070145232.1">
    <property type="nucleotide sequence ID" value="XM_070289131.1"/>
</dbReference>
<feature type="compositionally biased region" description="Polar residues" evidence="9">
    <location>
        <begin position="47"/>
        <end position="62"/>
    </location>
</feature>
<evidence type="ECO:0000256" key="8">
    <source>
        <dbReference type="SAM" id="Coils"/>
    </source>
</evidence>
<feature type="region of interest" description="Disordered" evidence="9">
    <location>
        <begin position="513"/>
        <end position="545"/>
    </location>
</feature>
<dbReference type="InterPro" id="IPR047862">
    <property type="entry name" value="TSC22/BUN_CS"/>
</dbReference>
<feature type="compositionally biased region" description="Basic and acidic residues" evidence="9">
    <location>
        <begin position="380"/>
        <end position="391"/>
    </location>
</feature>
<keyword evidence="5" id="KW-0805">Transcription regulation</keyword>
<accession>A0ABM4GR95</accession>
<dbReference type="CDD" id="cd21936">
    <property type="entry name" value="ZIP_TSC22D"/>
    <property type="match status" value="1"/>
</dbReference>
<protein>
    <submittedName>
        <fullName evidence="11">Protein bunched, class 2/F/G isoform isoform X1</fullName>
    </submittedName>
</protein>